<name>A0A2S4UGP8_9BASI</name>
<feature type="compositionally biased region" description="Low complexity" evidence="1">
    <location>
        <begin position="60"/>
        <end position="80"/>
    </location>
</feature>
<dbReference type="VEuPathDB" id="FungiDB:PSTT_15639"/>
<dbReference type="AlphaFoldDB" id="A0A2S4UGP8"/>
<comment type="caution">
    <text evidence="2">The sequence shown here is derived from an EMBL/GenBank/DDBJ whole genome shotgun (WGS) entry which is preliminary data.</text>
</comment>
<accession>A0A2S4UGP8</accession>
<feature type="compositionally biased region" description="Low complexity" evidence="1">
    <location>
        <begin position="254"/>
        <end position="264"/>
    </location>
</feature>
<evidence type="ECO:0000313" key="2">
    <source>
        <dbReference type="EMBL" id="POV96462.1"/>
    </source>
</evidence>
<dbReference type="EMBL" id="PKSL01000296">
    <property type="protein sequence ID" value="POV96462.1"/>
    <property type="molecule type" value="Genomic_DNA"/>
</dbReference>
<feature type="compositionally biased region" description="Low complexity" evidence="1">
    <location>
        <begin position="196"/>
        <end position="210"/>
    </location>
</feature>
<reference evidence="2" key="1">
    <citation type="submission" date="2017-12" db="EMBL/GenBank/DDBJ databases">
        <title>Gene loss provides genomic basis for host adaptation in cereal stripe rust fungi.</title>
        <authorList>
            <person name="Xia C."/>
        </authorList>
    </citation>
    <scope>NUCLEOTIDE SEQUENCE [LARGE SCALE GENOMIC DNA]</scope>
    <source>
        <strain evidence="2">93-210</strain>
    </source>
</reference>
<feature type="region of interest" description="Disordered" evidence="1">
    <location>
        <begin position="54"/>
        <end position="80"/>
    </location>
</feature>
<gene>
    <name evidence="2" type="ORF">PSTT_15639</name>
</gene>
<proteinExistence type="predicted"/>
<dbReference type="VEuPathDB" id="FungiDB:PSHT_04664"/>
<evidence type="ECO:0000313" key="3">
    <source>
        <dbReference type="Proteomes" id="UP000239156"/>
    </source>
</evidence>
<feature type="region of interest" description="Disordered" evidence="1">
    <location>
        <begin position="127"/>
        <end position="147"/>
    </location>
</feature>
<feature type="region of interest" description="Disordered" evidence="1">
    <location>
        <begin position="180"/>
        <end position="264"/>
    </location>
</feature>
<dbReference type="VEuPathDB" id="FungiDB:PSHT_04663"/>
<keyword evidence="3" id="KW-1185">Reference proteome</keyword>
<organism evidence="2 3">
    <name type="scientific">Puccinia striiformis</name>
    <dbReference type="NCBI Taxonomy" id="27350"/>
    <lineage>
        <taxon>Eukaryota</taxon>
        <taxon>Fungi</taxon>
        <taxon>Dikarya</taxon>
        <taxon>Basidiomycota</taxon>
        <taxon>Pucciniomycotina</taxon>
        <taxon>Pucciniomycetes</taxon>
        <taxon>Pucciniales</taxon>
        <taxon>Pucciniaceae</taxon>
        <taxon>Puccinia</taxon>
    </lineage>
</organism>
<sequence length="425" mass="45090">MSMENSLQNITNHYAAKRKIEARTIPGRSVDNPCKRAQVSDFGYPKPILELARSRRRTGARTSTLGSKLHSKPPSSGFGSFGTRLIKSAVRTVSGAFKASENGPGKVNGVGFGVPAGLGVEPAEVPVAGSSQPERTIAPPTRMVSKPPLSRLPPAGHHRLTPPNTNSISEAACRRVIAGPPTSGLTVGSKIPPPRAGATTRAQAQTTWRPKTLPKPPPAGIARPGSFSNTQPNLPRTRRVTQHQIPHKNPNLNRTTSSSIINPRSRIPTINGLAIIRPTVKTVNNDHDQVSKRGMMNSTPTTCSSSTKSVIKIGLSSETISQKLLRKSSNHPSNLNSIKTGTLLISIFRVNGNSSWDLKIGDDLSSVCSLAAPLLSPLSAGNAQTTPDATTNPFLIFAAVEKPTCAQLIDVAVKYGKSQGVLVLR</sequence>
<evidence type="ECO:0000256" key="1">
    <source>
        <dbReference type="SAM" id="MobiDB-lite"/>
    </source>
</evidence>
<protein>
    <submittedName>
        <fullName evidence="2">Uncharacterized protein</fullName>
    </submittedName>
</protein>
<dbReference type="Proteomes" id="UP000239156">
    <property type="component" value="Unassembled WGS sequence"/>
</dbReference>